<dbReference type="RefSeq" id="WP_344146356.1">
    <property type="nucleotide sequence ID" value="NZ_BAAAQR010000001.1"/>
</dbReference>
<keyword evidence="5" id="KW-1185">Reference proteome</keyword>
<dbReference type="PANTHER" id="PTHR43877">
    <property type="entry name" value="AMINOALKYLPHOSPHONATE N-ACETYLTRANSFERASE-RELATED-RELATED"/>
    <property type="match status" value="1"/>
</dbReference>
<evidence type="ECO:0000259" key="3">
    <source>
        <dbReference type="PROSITE" id="PS51186"/>
    </source>
</evidence>
<dbReference type="Gene3D" id="3.40.630.30">
    <property type="match status" value="1"/>
</dbReference>
<accession>A0ABN2Z3R0</accession>
<dbReference type="PROSITE" id="PS51186">
    <property type="entry name" value="GNAT"/>
    <property type="match status" value="1"/>
</dbReference>
<dbReference type="InterPro" id="IPR000182">
    <property type="entry name" value="GNAT_dom"/>
</dbReference>
<evidence type="ECO:0000313" key="4">
    <source>
        <dbReference type="EMBL" id="GAA2136358.1"/>
    </source>
</evidence>
<dbReference type="Pfam" id="PF00583">
    <property type="entry name" value="Acetyltransf_1"/>
    <property type="match status" value="1"/>
</dbReference>
<comment type="caution">
    <text evidence="4">The sequence shown here is derived from an EMBL/GenBank/DDBJ whole genome shotgun (WGS) entry which is preliminary data.</text>
</comment>
<dbReference type="CDD" id="cd04301">
    <property type="entry name" value="NAT_SF"/>
    <property type="match status" value="1"/>
</dbReference>
<feature type="domain" description="N-acetyltransferase" evidence="3">
    <location>
        <begin position="4"/>
        <end position="167"/>
    </location>
</feature>
<dbReference type="SUPFAM" id="SSF55729">
    <property type="entry name" value="Acyl-CoA N-acyltransferases (Nat)"/>
    <property type="match status" value="2"/>
</dbReference>
<evidence type="ECO:0000256" key="2">
    <source>
        <dbReference type="ARBA" id="ARBA00023315"/>
    </source>
</evidence>
<dbReference type="Proteomes" id="UP001501771">
    <property type="component" value="Unassembled WGS sequence"/>
</dbReference>
<reference evidence="4 5" key="1">
    <citation type="journal article" date="2019" name="Int. J. Syst. Evol. Microbiol.">
        <title>The Global Catalogue of Microorganisms (GCM) 10K type strain sequencing project: providing services to taxonomists for standard genome sequencing and annotation.</title>
        <authorList>
            <consortium name="The Broad Institute Genomics Platform"/>
            <consortium name="The Broad Institute Genome Sequencing Center for Infectious Disease"/>
            <person name="Wu L."/>
            <person name="Ma J."/>
        </authorList>
    </citation>
    <scope>NUCLEOTIDE SEQUENCE [LARGE SCALE GENOMIC DNA]</scope>
    <source>
        <strain evidence="4 5">JCM 16022</strain>
    </source>
</reference>
<keyword evidence="2" id="KW-0012">Acyltransferase</keyword>
<proteinExistence type="predicted"/>
<dbReference type="InterPro" id="IPR016181">
    <property type="entry name" value="Acyl_CoA_acyltransferase"/>
</dbReference>
<evidence type="ECO:0000313" key="5">
    <source>
        <dbReference type="Proteomes" id="UP001501771"/>
    </source>
</evidence>
<gene>
    <name evidence="4" type="ORF">GCM10009844_02500</name>
</gene>
<dbReference type="EMBL" id="BAAAQR010000001">
    <property type="protein sequence ID" value="GAA2136358.1"/>
    <property type="molecule type" value="Genomic_DNA"/>
</dbReference>
<name>A0ABN2Z3R0_9ACTN</name>
<organism evidence="4 5">
    <name type="scientific">Nocardioides koreensis</name>
    <dbReference type="NCBI Taxonomy" id="433651"/>
    <lineage>
        <taxon>Bacteria</taxon>
        <taxon>Bacillati</taxon>
        <taxon>Actinomycetota</taxon>
        <taxon>Actinomycetes</taxon>
        <taxon>Propionibacteriales</taxon>
        <taxon>Nocardioidaceae</taxon>
        <taxon>Nocardioides</taxon>
    </lineage>
</organism>
<dbReference type="PANTHER" id="PTHR43877:SF1">
    <property type="entry name" value="ACETYLTRANSFERASE"/>
    <property type="match status" value="1"/>
</dbReference>
<dbReference type="InterPro" id="IPR050832">
    <property type="entry name" value="Bact_Acetyltransf"/>
</dbReference>
<evidence type="ECO:0000256" key="1">
    <source>
        <dbReference type="ARBA" id="ARBA00022679"/>
    </source>
</evidence>
<keyword evidence="1" id="KW-0808">Transferase</keyword>
<sequence length="334" mass="36770">MATLEIRRIDPHDEQLLRAWWEVGRAASVERPFEAWPLWEVARDTIRAPRHDGRVVHTVAQREGRAVGAAQLWLFDLDNTHLAEVEVWVHPEHRRRGVGRALLEELEAAAGREGRTTLISSAYAPVGLESPGSLFAAAAGYEVGSFEETKLVDLTTAPAAWAILDEEVAAALGGYRLEVAVDRVPEERLDDFCELLSAFLGEVPTGGLDLRRAEWTPQRIRDGEARAISTGRVSVYGLAVAPDGHLCGFSDVRIHRADPRHASVGGTLVLPGHRGHRLGLGMKLLTHRTVHDLFPECAHVETGNAGVNAAMNAVNEQLGYRVVERCLDVQKRLR</sequence>
<protein>
    <submittedName>
        <fullName evidence="4">GNAT family N-acetyltransferase</fullName>
    </submittedName>
</protein>